<dbReference type="GO" id="GO:0016773">
    <property type="term" value="F:phosphotransferase activity, alcohol group as acceptor"/>
    <property type="evidence" value="ECO:0007669"/>
    <property type="project" value="InterPro"/>
</dbReference>
<dbReference type="EMBL" id="FPHC01000028">
    <property type="protein sequence ID" value="SFV53008.1"/>
    <property type="molecule type" value="Genomic_DNA"/>
</dbReference>
<protein>
    <submittedName>
        <fullName evidence="1">Anhydro-N-acetylmuramic acid kinase</fullName>
        <ecNumber evidence="1">2.7.1.-</ecNumber>
    </submittedName>
</protein>
<keyword evidence="1" id="KW-0808">Transferase</keyword>
<dbReference type="AlphaFoldDB" id="A0A1W1BHN9"/>
<dbReference type="InterPro" id="IPR043129">
    <property type="entry name" value="ATPase_NBD"/>
</dbReference>
<dbReference type="Pfam" id="PF03702">
    <property type="entry name" value="AnmK"/>
    <property type="match status" value="1"/>
</dbReference>
<dbReference type="HAMAP" id="MF_01270">
    <property type="entry name" value="AnhMurNAc_kinase"/>
    <property type="match status" value="1"/>
</dbReference>
<proteinExistence type="inferred from homology"/>
<reference evidence="1" key="1">
    <citation type="submission" date="2016-10" db="EMBL/GenBank/DDBJ databases">
        <authorList>
            <person name="de Groot N.N."/>
        </authorList>
    </citation>
    <scope>NUCLEOTIDE SEQUENCE</scope>
</reference>
<accession>A0A1W1BHN9</accession>
<dbReference type="InterPro" id="IPR005338">
    <property type="entry name" value="Anhydro_N_Ac-Mur_kinase"/>
</dbReference>
<dbReference type="CDD" id="cd24050">
    <property type="entry name" value="ASKHA_NBD_ANMK"/>
    <property type="match status" value="1"/>
</dbReference>
<sequence>MSHSELYIGLMSGTSLDGVDVVLCSIDESSCELLTSVEHPFDEALKEDIVEAVNGATTLQKVGEIDHRLAILFAKAVQNLLEQNSIDSSTITAIGSHGQTLWHNPNGRYPHSMQLGDPSIISTVTRIPTVADFRRKDIALGGEGAPFAPSFHNFLFGNLGESVSVVNIGGMANISVLGEELIGYDTGCGNVLMDIWIYKNLSQSYDRGGEWARGGEVNFSLLESMLQDEYFSLPYPKSTGRERFNAKWLNDILEDFKDIRPQDIQRTLLELTAISISNEVLKFSRDILLLCGGGAKNTLLVERLQSLMPNIQLLIAQNADELEAMAFAWLAYKRIHLESVELCSVTGAREDGILGGVYL</sequence>
<dbReference type="SUPFAM" id="SSF53067">
    <property type="entry name" value="Actin-like ATPase domain"/>
    <property type="match status" value="1"/>
</dbReference>
<dbReference type="Gene3D" id="3.30.420.40">
    <property type="match status" value="2"/>
</dbReference>
<organism evidence="1">
    <name type="scientific">hydrothermal vent metagenome</name>
    <dbReference type="NCBI Taxonomy" id="652676"/>
    <lineage>
        <taxon>unclassified sequences</taxon>
        <taxon>metagenomes</taxon>
        <taxon>ecological metagenomes</taxon>
    </lineage>
</organism>
<dbReference type="GO" id="GO:0005524">
    <property type="term" value="F:ATP binding"/>
    <property type="evidence" value="ECO:0007669"/>
    <property type="project" value="InterPro"/>
</dbReference>
<dbReference type="GO" id="GO:0009254">
    <property type="term" value="P:peptidoglycan turnover"/>
    <property type="evidence" value="ECO:0007669"/>
    <property type="project" value="InterPro"/>
</dbReference>
<dbReference type="GO" id="GO:0006040">
    <property type="term" value="P:amino sugar metabolic process"/>
    <property type="evidence" value="ECO:0007669"/>
    <property type="project" value="InterPro"/>
</dbReference>
<dbReference type="GO" id="GO:0016301">
    <property type="term" value="F:kinase activity"/>
    <property type="evidence" value="ECO:0007669"/>
    <property type="project" value="UniProtKB-KW"/>
</dbReference>
<dbReference type="PANTHER" id="PTHR30605">
    <property type="entry name" value="ANHYDRO-N-ACETYLMURAMIC ACID KINASE"/>
    <property type="match status" value="1"/>
</dbReference>
<keyword evidence="1" id="KW-0418">Kinase</keyword>
<evidence type="ECO:0000313" key="1">
    <source>
        <dbReference type="EMBL" id="SFV53008.1"/>
    </source>
</evidence>
<gene>
    <name evidence="1" type="ORF">MNB_SV-6-10</name>
</gene>
<name>A0A1W1BHN9_9ZZZZ</name>
<dbReference type="EC" id="2.7.1.-" evidence="1"/>
<dbReference type="PANTHER" id="PTHR30605:SF0">
    <property type="entry name" value="ANHYDRO-N-ACETYLMURAMIC ACID KINASE"/>
    <property type="match status" value="1"/>
</dbReference>
<dbReference type="NCBIfam" id="NF007139">
    <property type="entry name" value="PRK09585.1-3"/>
    <property type="match status" value="1"/>
</dbReference>